<evidence type="ECO:0000256" key="4">
    <source>
        <dbReference type="ARBA" id="ARBA00022679"/>
    </source>
</evidence>
<dbReference type="GO" id="GO:0006364">
    <property type="term" value="P:rRNA processing"/>
    <property type="evidence" value="ECO:0007669"/>
    <property type="project" value="UniProtKB-KW"/>
</dbReference>
<dbReference type="InterPro" id="IPR029063">
    <property type="entry name" value="SAM-dependent_MTases_sf"/>
</dbReference>
<dbReference type="SUPFAM" id="SSF53335">
    <property type="entry name" value="S-adenosyl-L-methionine-dependent methyltransferases"/>
    <property type="match status" value="1"/>
</dbReference>
<evidence type="ECO:0000259" key="6">
    <source>
        <dbReference type="Pfam" id="PF05175"/>
    </source>
</evidence>
<keyword evidence="8" id="KW-1185">Reference proteome</keyword>
<evidence type="ECO:0000313" key="8">
    <source>
        <dbReference type="Proteomes" id="UP000403266"/>
    </source>
</evidence>
<dbReference type="InterPro" id="IPR007848">
    <property type="entry name" value="Small_mtfrase_dom"/>
</dbReference>
<comment type="caution">
    <text evidence="7">The sequence shown here is derived from an EMBL/GenBank/DDBJ whole genome shotgun (WGS) entry which is preliminary data.</text>
</comment>
<sequence>MLLRTPAFSVDSVTLQDTKQSGVYGTPPAELAEVPAGAIQFSPLIPGSGQLEAQEEGSFSEMIVLAPPGTVERRYTMALALRALAPGGSLTVLAPKDKGGSRIAKELKGFGCNVVETSRRHHRICTGERPACLVGLEEVLAEGHPRRDETLGLWTWPGVFSWNRRDPGSTLLEQNLPSLGGRGADFGCGIGTLARAILASPKVEHLAMLDIDRRAVEMAARNIDDSRAELRWADIRSGSELKGLDFVVMNPPFHDGGAEDQSLGQIFIRRAAEALRPGGVVWLVANRHLPYEAVLKTLFKRVMPKIEANGYKIYEAVK</sequence>
<evidence type="ECO:0000313" key="7">
    <source>
        <dbReference type="EMBL" id="MPR27982.1"/>
    </source>
</evidence>
<dbReference type="CDD" id="cd02440">
    <property type="entry name" value="AdoMet_MTases"/>
    <property type="match status" value="1"/>
</dbReference>
<keyword evidence="2" id="KW-0698">rRNA processing</keyword>
<dbReference type="InterPro" id="IPR046977">
    <property type="entry name" value="RsmC/RlmG"/>
</dbReference>
<dbReference type="PANTHER" id="PTHR47816">
    <property type="entry name" value="RIBOSOMAL RNA SMALL SUBUNIT METHYLTRANSFERASE C"/>
    <property type="match status" value="1"/>
</dbReference>
<dbReference type="GO" id="GO:0003676">
    <property type="term" value="F:nucleic acid binding"/>
    <property type="evidence" value="ECO:0007669"/>
    <property type="project" value="InterPro"/>
</dbReference>
<evidence type="ECO:0000256" key="2">
    <source>
        <dbReference type="ARBA" id="ARBA00022552"/>
    </source>
</evidence>
<name>A0A5N7MLN8_9HYPH</name>
<evidence type="ECO:0000256" key="1">
    <source>
        <dbReference type="ARBA" id="ARBA00022490"/>
    </source>
</evidence>
<dbReference type="InterPro" id="IPR002052">
    <property type="entry name" value="DNA_methylase_N6_adenine_CS"/>
</dbReference>
<dbReference type="Gene3D" id="3.40.50.150">
    <property type="entry name" value="Vaccinia Virus protein VP39"/>
    <property type="match status" value="2"/>
</dbReference>
<dbReference type="GO" id="GO:0032259">
    <property type="term" value="P:methylation"/>
    <property type="evidence" value="ECO:0007669"/>
    <property type="project" value="UniProtKB-KW"/>
</dbReference>
<dbReference type="PROSITE" id="PS00092">
    <property type="entry name" value="N6_MTASE"/>
    <property type="match status" value="1"/>
</dbReference>
<dbReference type="Pfam" id="PF05175">
    <property type="entry name" value="MTS"/>
    <property type="match status" value="1"/>
</dbReference>
<evidence type="ECO:0000256" key="5">
    <source>
        <dbReference type="ARBA" id="ARBA00022691"/>
    </source>
</evidence>
<keyword evidence="4 7" id="KW-0808">Transferase</keyword>
<proteinExistence type="predicted"/>
<dbReference type="GO" id="GO:0008757">
    <property type="term" value="F:S-adenosylmethionine-dependent methyltransferase activity"/>
    <property type="evidence" value="ECO:0007669"/>
    <property type="project" value="InterPro"/>
</dbReference>
<keyword evidence="5" id="KW-0949">S-adenosyl-L-methionine</keyword>
<keyword evidence="3 7" id="KW-0489">Methyltransferase</keyword>
<gene>
    <name evidence="7" type="ORF">FS320_23145</name>
</gene>
<protein>
    <submittedName>
        <fullName evidence="7">Class I SAM-dependent methyltransferase</fullName>
    </submittedName>
</protein>
<feature type="domain" description="Methyltransferase small" evidence="6">
    <location>
        <begin position="153"/>
        <end position="315"/>
    </location>
</feature>
<keyword evidence="1" id="KW-0963">Cytoplasm</keyword>
<dbReference type="PANTHER" id="PTHR47816:SF4">
    <property type="entry name" value="RIBOSOMAL RNA SMALL SUBUNIT METHYLTRANSFERASE C"/>
    <property type="match status" value="1"/>
</dbReference>
<dbReference type="EMBL" id="VOSK01000117">
    <property type="protein sequence ID" value="MPR27982.1"/>
    <property type="molecule type" value="Genomic_DNA"/>
</dbReference>
<reference evidence="7 8" key="1">
    <citation type="journal article" date="2019" name="Syst. Appl. Microbiol.">
        <title>Microvirga tunisiensis sp. nov., a root nodule symbiotic bacterium isolated from Lupinus micranthus and L. luteus grown in Northern Tunisia.</title>
        <authorList>
            <person name="Msaddak A."/>
            <person name="Rejili M."/>
            <person name="Duran D."/>
            <person name="Mars M."/>
            <person name="Palacios J.M."/>
            <person name="Ruiz-Argueso T."/>
            <person name="Rey L."/>
            <person name="Imperial J."/>
        </authorList>
    </citation>
    <scope>NUCLEOTIDE SEQUENCE [LARGE SCALE GENOMIC DNA]</scope>
    <source>
        <strain evidence="7 8">Lmie10</strain>
    </source>
</reference>
<accession>A0A5N7MLN8</accession>
<dbReference type="AlphaFoldDB" id="A0A5N7MLN8"/>
<dbReference type="Proteomes" id="UP000403266">
    <property type="component" value="Unassembled WGS sequence"/>
</dbReference>
<dbReference type="GO" id="GO:0008170">
    <property type="term" value="F:N-methyltransferase activity"/>
    <property type="evidence" value="ECO:0007669"/>
    <property type="project" value="UniProtKB-ARBA"/>
</dbReference>
<organism evidence="7 8">
    <name type="scientific">Microvirga tunisiensis</name>
    <dbReference type="NCBI Taxonomy" id="2108360"/>
    <lineage>
        <taxon>Bacteria</taxon>
        <taxon>Pseudomonadati</taxon>
        <taxon>Pseudomonadota</taxon>
        <taxon>Alphaproteobacteria</taxon>
        <taxon>Hyphomicrobiales</taxon>
        <taxon>Methylobacteriaceae</taxon>
        <taxon>Microvirga</taxon>
    </lineage>
</organism>
<evidence type="ECO:0000256" key="3">
    <source>
        <dbReference type="ARBA" id="ARBA00022603"/>
    </source>
</evidence>